<evidence type="ECO:0000313" key="8">
    <source>
        <dbReference type="Proteomes" id="UP000322876"/>
    </source>
</evidence>
<evidence type="ECO:0000256" key="2">
    <source>
        <dbReference type="ARBA" id="ARBA00022552"/>
    </source>
</evidence>
<evidence type="ECO:0000256" key="4">
    <source>
        <dbReference type="ARBA" id="ARBA00022679"/>
    </source>
</evidence>
<proteinExistence type="predicted"/>
<keyword evidence="1" id="KW-0963">Cytoplasm</keyword>
<keyword evidence="3" id="KW-0489">Methyltransferase</keyword>
<evidence type="ECO:0000256" key="5">
    <source>
        <dbReference type="ARBA" id="ARBA00022691"/>
    </source>
</evidence>
<dbReference type="InterPro" id="IPR035996">
    <property type="entry name" value="4pyrrol_Methylase_sf"/>
</dbReference>
<evidence type="ECO:0000256" key="1">
    <source>
        <dbReference type="ARBA" id="ARBA00022490"/>
    </source>
</evidence>
<sequence>MCKLYVLATPLSQNYSEIPEYQISILKNVDLFIGEEKKFTVRLLAFLKMRDKPYLLINEHSVDDDYLVALDEIKKVESAVFFSDCGTPSVADPGYKLINMAYQNGVEVLSLPGPSSIMAALSVSGFYAERFYFAGFPPKKGYERKNFFKKLERFKETVVLMERPYACKRVLDELQYLKKRISISFNLGMPDEKTFRGFPKDVSKMLNDVKKAPFVIVMEGIKK</sequence>
<dbReference type="InterPro" id="IPR014776">
    <property type="entry name" value="4pyrrole_Mease_sub2"/>
</dbReference>
<dbReference type="SUPFAM" id="SSF53790">
    <property type="entry name" value="Tetrapyrrole methylase"/>
    <property type="match status" value="1"/>
</dbReference>
<evidence type="ECO:0000259" key="6">
    <source>
        <dbReference type="Pfam" id="PF00590"/>
    </source>
</evidence>
<keyword evidence="4" id="KW-0808">Transferase</keyword>
<dbReference type="PIRSF" id="PIRSF005917">
    <property type="entry name" value="MTase_YraL"/>
    <property type="match status" value="1"/>
</dbReference>
<accession>A0A5A8F8C0</accession>
<dbReference type="Gene3D" id="3.30.950.10">
    <property type="entry name" value="Methyltransferase, Cobalt-precorrin-4 Transmethylase, Domain 2"/>
    <property type="match status" value="1"/>
</dbReference>
<dbReference type="Pfam" id="PF00590">
    <property type="entry name" value="TP_methylase"/>
    <property type="match status" value="1"/>
</dbReference>
<dbReference type="InterPro" id="IPR000878">
    <property type="entry name" value="4pyrrol_Mease"/>
</dbReference>
<keyword evidence="8" id="KW-1185">Reference proteome</keyword>
<dbReference type="OrthoDB" id="9809084at2"/>
<keyword evidence="5" id="KW-0949">S-adenosyl-L-methionine</keyword>
<dbReference type="PANTHER" id="PTHR46111:SF1">
    <property type="entry name" value="RIBOSOMAL RNA SMALL SUBUNIT METHYLTRANSFERASE I"/>
    <property type="match status" value="1"/>
</dbReference>
<organism evidence="7 8">
    <name type="scientific">Deferribacter autotrophicus</name>
    <dbReference type="NCBI Taxonomy" id="500465"/>
    <lineage>
        <taxon>Bacteria</taxon>
        <taxon>Pseudomonadati</taxon>
        <taxon>Deferribacterota</taxon>
        <taxon>Deferribacteres</taxon>
        <taxon>Deferribacterales</taxon>
        <taxon>Deferribacteraceae</taxon>
        <taxon>Deferribacter</taxon>
    </lineage>
</organism>
<feature type="domain" description="Tetrapyrrole methylase" evidence="6">
    <location>
        <begin position="23"/>
        <end position="197"/>
    </location>
</feature>
<dbReference type="Proteomes" id="UP000322876">
    <property type="component" value="Unassembled WGS sequence"/>
</dbReference>
<reference evidence="7 8" key="1">
    <citation type="submission" date="2019-06" db="EMBL/GenBank/DDBJ databases">
        <title>Genomic insights into carbon and energy metabolism of Deferribacter autotrophicus revealed new metabolic traits in the phylum Deferribacteres.</title>
        <authorList>
            <person name="Slobodkin A.I."/>
            <person name="Slobodkina G.B."/>
            <person name="Allioux M."/>
            <person name="Alain K."/>
            <person name="Jebbar M."/>
            <person name="Shadrin V."/>
            <person name="Kublanov I.V."/>
            <person name="Toshchakov S.V."/>
            <person name="Bonch-Osmolovskaya E.A."/>
        </authorList>
    </citation>
    <scope>NUCLEOTIDE SEQUENCE [LARGE SCALE GENOMIC DNA]</scope>
    <source>
        <strain evidence="7 8">SL50</strain>
    </source>
</reference>
<dbReference type="EMBL" id="VFJB01000004">
    <property type="protein sequence ID" value="KAA0258642.1"/>
    <property type="molecule type" value="Genomic_DNA"/>
</dbReference>
<dbReference type="GO" id="GO:0032259">
    <property type="term" value="P:methylation"/>
    <property type="evidence" value="ECO:0007669"/>
    <property type="project" value="UniProtKB-KW"/>
</dbReference>
<protein>
    <recommendedName>
        <fullName evidence="6">Tetrapyrrole methylase domain-containing protein</fullName>
    </recommendedName>
</protein>
<dbReference type="GO" id="GO:0008168">
    <property type="term" value="F:methyltransferase activity"/>
    <property type="evidence" value="ECO:0007669"/>
    <property type="project" value="UniProtKB-KW"/>
</dbReference>
<gene>
    <name evidence="7" type="ORF">FHQ18_05660</name>
</gene>
<keyword evidence="2" id="KW-0698">rRNA processing</keyword>
<comment type="caution">
    <text evidence="7">The sequence shown here is derived from an EMBL/GenBank/DDBJ whole genome shotgun (WGS) entry which is preliminary data.</text>
</comment>
<name>A0A5A8F8C0_9BACT</name>
<dbReference type="InterPro" id="IPR014777">
    <property type="entry name" value="4pyrrole_Mease_sub1"/>
</dbReference>
<dbReference type="PANTHER" id="PTHR46111">
    <property type="entry name" value="RIBOSOMAL RNA SMALL SUBUNIT METHYLTRANSFERASE I"/>
    <property type="match status" value="1"/>
</dbReference>
<evidence type="ECO:0000313" key="7">
    <source>
        <dbReference type="EMBL" id="KAA0258642.1"/>
    </source>
</evidence>
<dbReference type="AlphaFoldDB" id="A0A5A8F8C0"/>
<dbReference type="InterPro" id="IPR008189">
    <property type="entry name" value="rRNA_ssu_MeTfrase_I"/>
</dbReference>
<dbReference type="GO" id="GO:0006364">
    <property type="term" value="P:rRNA processing"/>
    <property type="evidence" value="ECO:0007669"/>
    <property type="project" value="UniProtKB-KW"/>
</dbReference>
<evidence type="ECO:0000256" key="3">
    <source>
        <dbReference type="ARBA" id="ARBA00022603"/>
    </source>
</evidence>
<dbReference type="Gene3D" id="3.40.1010.10">
    <property type="entry name" value="Cobalt-precorrin-4 Transmethylase, Domain 1"/>
    <property type="match status" value="1"/>
</dbReference>